<reference evidence="2" key="1">
    <citation type="submission" date="2016-10" db="EMBL/GenBank/DDBJ databases">
        <authorList>
            <person name="Varghese N."/>
            <person name="Submissions S."/>
        </authorList>
    </citation>
    <scope>NUCLEOTIDE SEQUENCE [LARGE SCALE GENOMIC DNA]</scope>
    <source>
        <strain evidence="2">IBRC-M 10760</strain>
    </source>
</reference>
<accession>A0A1G7G095</accession>
<dbReference type="OrthoDB" id="195455at2157"/>
<dbReference type="RefSeq" id="WP_175452743.1">
    <property type="nucleotide sequence ID" value="NZ_FNBK01000001.1"/>
</dbReference>
<evidence type="ECO:0000313" key="1">
    <source>
        <dbReference type="EMBL" id="SDE81577.1"/>
    </source>
</evidence>
<dbReference type="Pfam" id="PF24434">
    <property type="entry name" value="DUF7557"/>
    <property type="match status" value="1"/>
</dbReference>
<organism evidence="1 2">
    <name type="scientific">Halorientalis regularis</name>
    <dbReference type="NCBI Taxonomy" id="660518"/>
    <lineage>
        <taxon>Archaea</taxon>
        <taxon>Methanobacteriati</taxon>
        <taxon>Methanobacteriota</taxon>
        <taxon>Stenosarchaea group</taxon>
        <taxon>Halobacteria</taxon>
        <taxon>Halobacteriales</taxon>
        <taxon>Haloarculaceae</taxon>
        <taxon>Halorientalis</taxon>
    </lineage>
</organism>
<name>A0A1G7G095_9EURY</name>
<dbReference type="AlphaFoldDB" id="A0A1G7G095"/>
<keyword evidence="2" id="KW-1185">Reference proteome</keyword>
<sequence length="50" mass="5896">MPTVDLDEETIERLDGLRVEDESYDEVINELINIYQAEELTLFRGSDEDY</sequence>
<gene>
    <name evidence="1" type="ORF">SAMN05216218_101436</name>
</gene>
<evidence type="ECO:0000313" key="2">
    <source>
        <dbReference type="Proteomes" id="UP000199076"/>
    </source>
</evidence>
<dbReference type="Proteomes" id="UP000199076">
    <property type="component" value="Unassembled WGS sequence"/>
</dbReference>
<proteinExistence type="predicted"/>
<dbReference type="EMBL" id="FNBK01000001">
    <property type="protein sequence ID" value="SDE81577.1"/>
    <property type="molecule type" value="Genomic_DNA"/>
</dbReference>
<protein>
    <submittedName>
        <fullName evidence="1">Uncharacterized protein</fullName>
    </submittedName>
</protein>
<dbReference type="InterPro" id="IPR055979">
    <property type="entry name" value="DUF7557"/>
</dbReference>